<feature type="compositionally biased region" description="Basic and acidic residues" evidence="1">
    <location>
        <begin position="208"/>
        <end position="217"/>
    </location>
</feature>
<feature type="compositionally biased region" description="Basic and acidic residues" evidence="1">
    <location>
        <begin position="132"/>
        <end position="147"/>
    </location>
</feature>
<feature type="compositionally biased region" description="Basic residues" evidence="1">
    <location>
        <begin position="218"/>
        <end position="228"/>
    </location>
</feature>
<dbReference type="AlphaFoldDB" id="A0A6J4MG77"/>
<feature type="compositionally biased region" description="Low complexity" evidence="1">
    <location>
        <begin position="34"/>
        <end position="43"/>
    </location>
</feature>
<feature type="non-terminal residue" evidence="2">
    <location>
        <position position="388"/>
    </location>
</feature>
<gene>
    <name evidence="2" type="ORF">AVDCRST_MAG16-2712</name>
</gene>
<feature type="compositionally biased region" description="Basic residues" evidence="1">
    <location>
        <begin position="360"/>
        <end position="378"/>
    </location>
</feature>
<feature type="compositionally biased region" description="Gly residues" evidence="1">
    <location>
        <begin position="121"/>
        <end position="130"/>
    </location>
</feature>
<feature type="non-terminal residue" evidence="2">
    <location>
        <position position="1"/>
    </location>
</feature>
<dbReference type="EC" id="5.4.99.9" evidence="2"/>
<keyword evidence="2" id="KW-0413">Isomerase</keyword>
<feature type="compositionally biased region" description="Basic residues" evidence="1">
    <location>
        <begin position="78"/>
        <end position="87"/>
    </location>
</feature>
<proteinExistence type="predicted"/>
<feature type="region of interest" description="Disordered" evidence="1">
    <location>
        <begin position="195"/>
        <end position="388"/>
    </location>
</feature>
<dbReference type="EMBL" id="CADCUE010000257">
    <property type="protein sequence ID" value="CAA9356718.1"/>
    <property type="molecule type" value="Genomic_DNA"/>
</dbReference>
<protein>
    <submittedName>
        <fullName evidence="2">UDP-galactopyranose mutase</fullName>
        <ecNumber evidence="2">5.4.99.9</ecNumber>
    </submittedName>
</protein>
<feature type="compositionally biased region" description="Basic and acidic residues" evidence="1">
    <location>
        <begin position="44"/>
        <end position="55"/>
    </location>
</feature>
<feature type="compositionally biased region" description="Basic residues" evidence="1">
    <location>
        <begin position="56"/>
        <end position="70"/>
    </location>
</feature>
<organism evidence="2">
    <name type="scientific">uncultured Frankineae bacterium</name>
    <dbReference type="NCBI Taxonomy" id="437475"/>
    <lineage>
        <taxon>Bacteria</taxon>
        <taxon>Bacillati</taxon>
        <taxon>Actinomycetota</taxon>
        <taxon>Actinomycetes</taxon>
        <taxon>Frankiales</taxon>
        <taxon>environmental samples</taxon>
    </lineage>
</organism>
<dbReference type="GO" id="GO:0008767">
    <property type="term" value="F:UDP-galactopyranose mutase activity"/>
    <property type="evidence" value="ECO:0007669"/>
    <property type="project" value="UniProtKB-EC"/>
</dbReference>
<feature type="compositionally biased region" description="Basic and acidic residues" evidence="1">
    <location>
        <begin position="88"/>
        <end position="110"/>
    </location>
</feature>
<feature type="compositionally biased region" description="Basic residues" evidence="1">
    <location>
        <begin position="278"/>
        <end position="289"/>
    </location>
</feature>
<feature type="compositionally biased region" description="Basic and acidic residues" evidence="1">
    <location>
        <begin position="259"/>
        <end position="277"/>
    </location>
</feature>
<sequence length="388" mass="42076">GAGAAGGRPRRGRIGVLRVDRGPARCRGRRARGGARPAVAPGRQRLERAGALDRHRGPHLRLAHLPHQQRARVGVRQPLRRVQRLRPPRVDGAPRTRLPDAHRHGDDDAVLRPAPHARAGAGAGPGAGGRAGRRDPGQPRGEGDQPDRAAAVRGVHPRLHRQAVADRPPRPAGADHHAPAGALHVRDALLHRHARGHPGRRLRRAAHPHGDGPGRDGPHRRRLVRRPRPAAGRHPGGLHRPGRPLVRLPRRRAGLAHPRPRDRGPRGRRPPGHDRHELRRRGRRAHPRARVPALPPRAPTGARSHRRDDRVLPLGAARGRALLPGRHAGGPAPPQGLPRAHGARAGRPLRRSPRELPVPRHAHGHRRGAHGVRQRHPPSRAPGSGGGL</sequence>
<feature type="compositionally biased region" description="Basic residues" evidence="1">
    <location>
        <begin position="341"/>
        <end position="351"/>
    </location>
</feature>
<feature type="compositionally biased region" description="Basic and acidic residues" evidence="1">
    <location>
        <begin position="163"/>
        <end position="178"/>
    </location>
</feature>
<evidence type="ECO:0000313" key="2">
    <source>
        <dbReference type="EMBL" id="CAA9356718.1"/>
    </source>
</evidence>
<feature type="region of interest" description="Disordered" evidence="1">
    <location>
        <begin position="26"/>
        <end position="178"/>
    </location>
</feature>
<feature type="compositionally biased region" description="Low complexity" evidence="1">
    <location>
        <begin position="312"/>
        <end position="330"/>
    </location>
</feature>
<evidence type="ECO:0000256" key="1">
    <source>
        <dbReference type="SAM" id="MobiDB-lite"/>
    </source>
</evidence>
<reference evidence="2" key="1">
    <citation type="submission" date="2020-02" db="EMBL/GenBank/DDBJ databases">
        <authorList>
            <person name="Meier V. D."/>
        </authorList>
    </citation>
    <scope>NUCLEOTIDE SEQUENCE</scope>
    <source>
        <strain evidence="2">AVDCRST_MAG16</strain>
    </source>
</reference>
<name>A0A6J4MG77_9ACTN</name>
<feature type="compositionally biased region" description="Basic residues" evidence="1">
    <location>
        <begin position="236"/>
        <end position="258"/>
    </location>
</feature>
<accession>A0A6J4MG77</accession>
<feature type="compositionally biased region" description="Basic residues" evidence="1">
    <location>
        <begin position="195"/>
        <end position="207"/>
    </location>
</feature>